<keyword evidence="3" id="KW-1185">Reference proteome</keyword>
<sequence length="116" mass="13045">MFNVKVAILAFFLLATSVLADKINVSYIQRYNGGQMGEQRTSTSKEYEVDDDDKDDIKERIVSKMGSWSGGRYQASESRFRGIIQITSNTVSDSKGRAGEVIEDMTKILTSNYKKD</sequence>
<reference evidence="2" key="1">
    <citation type="submission" date="2021-03" db="EMBL/GenBank/DDBJ databases">
        <title>Revisited historic fungal species revealed as producer of novel bioactive compounds through whole genome sequencing and comparative genomics.</title>
        <authorList>
            <person name="Vignolle G.A."/>
            <person name="Hochenegger N."/>
            <person name="Mach R.L."/>
            <person name="Mach-Aigner A.R."/>
            <person name="Javad Rahimi M."/>
            <person name="Salim K.A."/>
            <person name="Chan C.M."/>
            <person name="Lim L.B.L."/>
            <person name="Cai F."/>
            <person name="Druzhinina I.S."/>
            <person name="U'Ren J.M."/>
            <person name="Derntl C."/>
        </authorList>
    </citation>
    <scope>NUCLEOTIDE SEQUENCE</scope>
    <source>
        <strain evidence="2">TUCIM 5799</strain>
    </source>
</reference>
<evidence type="ECO:0000256" key="1">
    <source>
        <dbReference type="SAM" id="SignalP"/>
    </source>
</evidence>
<organism evidence="2 3">
    <name type="scientific">Neoarthrinium moseri</name>
    <dbReference type="NCBI Taxonomy" id="1658444"/>
    <lineage>
        <taxon>Eukaryota</taxon>
        <taxon>Fungi</taxon>
        <taxon>Dikarya</taxon>
        <taxon>Ascomycota</taxon>
        <taxon>Pezizomycotina</taxon>
        <taxon>Sordariomycetes</taxon>
        <taxon>Xylariomycetidae</taxon>
        <taxon>Amphisphaeriales</taxon>
        <taxon>Apiosporaceae</taxon>
        <taxon>Neoarthrinium</taxon>
    </lineage>
</organism>
<dbReference type="OrthoDB" id="3533079at2759"/>
<proteinExistence type="predicted"/>
<evidence type="ECO:0000313" key="2">
    <source>
        <dbReference type="EMBL" id="KAI1856793.1"/>
    </source>
</evidence>
<feature type="chain" id="PRO_5040224348" evidence="1">
    <location>
        <begin position="21"/>
        <end position="116"/>
    </location>
</feature>
<comment type="caution">
    <text evidence="2">The sequence shown here is derived from an EMBL/GenBank/DDBJ whole genome shotgun (WGS) entry which is preliminary data.</text>
</comment>
<name>A0A9P9WCC8_9PEZI</name>
<feature type="signal peptide" evidence="1">
    <location>
        <begin position="1"/>
        <end position="20"/>
    </location>
</feature>
<dbReference type="AlphaFoldDB" id="A0A9P9WCC8"/>
<protein>
    <submittedName>
        <fullName evidence="2">Uncharacterized protein</fullName>
    </submittedName>
</protein>
<keyword evidence="1" id="KW-0732">Signal</keyword>
<dbReference type="Proteomes" id="UP000829685">
    <property type="component" value="Unassembled WGS sequence"/>
</dbReference>
<accession>A0A9P9WCC8</accession>
<dbReference type="EMBL" id="JAFIMR010000042">
    <property type="protein sequence ID" value="KAI1856793.1"/>
    <property type="molecule type" value="Genomic_DNA"/>
</dbReference>
<evidence type="ECO:0000313" key="3">
    <source>
        <dbReference type="Proteomes" id="UP000829685"/>
    </source>
</evidence>
<gene>
    <name evidence="2" type="ORF">JX265_011434</name>
</gene>